<gene>
    <name evidence="1" type="ORF">AALP_AAs45543U000100</name>
</gene>
<dbReference type="AlphaFoldDB" id="A0A087G166"/>
<evidence type="ECO:0000313" key="1">
    <source>
        <dbReference type="EMBL" id="KFK23618.1"/>
    </source>
</evidence>
<dbReference type="OrthoDB" id="639767at2759"/>
<organism evidence="1 2">
    <name type="scientific">Arabis alpina</name>
    <name type="common">Alpine rock-cress</name>
    <dbReference type="NCBI Taxonomy" id="50452"/>
    <lineage>
        <taxon>Eukaryota</taxon>
        <taxon>Viridiplantae</taxon>
        <taxon>Streptophyta</taxon>
        <taxon>Embryophyta</taxon>
        <taxon>Tracheophyta</taxon>
        <taxon>Spermatophyta</taxon>
        <taxon>Magnoliopsida</taxon>
        <taxon>eudicotyledons</taxon>
        <taxon>Gunneridae</taxon>
        <taxon>Pentapetalae</taxon>
        <taxon>rosids</taxon>
        <taxon>malvids</taxon>
        <taxon>Brassicales</taxon>
        <taxon>Brassicaceae</taxon>
        <taxon>Arabideae</taxon>
        <taxon>Arabis</taxon>
    </lineage>
</organism>
<keyword evidence="2" id="KW-1185">Reference proteome</keyword>
<dbReference type="Gramene" id="KFK23618">
    <property type="protein sequence ID" value="KFK23618"/>
    <property type="gene ID" value="AALP_AAs45543U000100"/>
</dbReference>
<reference evidence="2" key="1">
    <citation type="journal article" date="2015" name="Nat. Plants">
        <title>Genome expansion of Arabis alpina linked with retrotransposition and reduced symmetric DNA methylation.</title>
        <authorList>
            <person name="Willing E.M."/>
            <person name="Rawat V."/>
            <person name="Mandakova T."/>
            <person name="Maumus F."/>
            <person name="James G.V."/>
            <person name="Nordstroem K.J."/>
            <person name="Becker C."/>
            <person name="Warthmann N."/>
            <person name="Chica C."/>
            <person name="Szarzynska B."/>
            <person name="Zytnicki M."/>
            <person name="Albani M.C."/>
            <person name="Kiefer C."/>
            <person name="Bergonzi S."/>
            <person name="Castaings L."/>
            <person name="Mateos J.L."/>
            <person name="Berns M.C."/>
            <person name="Bujdoso N."/>
            <person name="Piofczyk T."/>
            <person name="de Lorenzo L."/>
            <person name="Barrero-Sicilia C."/>
            <person name="Mateos I."/>
            <person name="Piednoel M."/>
            <person name="Hagmann J."/>
            <person name="Chen-Min-Tao R."/>
            <person name="Iglesias-Fernandez R."/>
            <person name="Schuster S.C."/>
            <person name="Alonso-Blanco C."/>
            <person name="Roudier F."/>
            <person name="Carbonero P."/>
            <person name="Paz-Ares J."/>
            <person name="Davis S.J."/>
            <person name="Pecinka A."/>
            <person name="Quesneville H."/>
            <person name="Colot V."/>
            <person name="Lysak M.A."/>
            <person name="Weigel D."/>
            <person name="Coupland G."/>
            <person name="Schneeberger K."/>
        </authorList>
    </citation>
    <scope>NUCLEOTIDE SEQUENCE [LARGE SCALE GENOMIC DNA]</scope>
    <source>
        <strain evidence="2">cv. Pajares</strain>
    </source>
</reference>
<protein>
    <submittedName>
        <fullName evidence="1">Uncharacterized protein</fullName>
    </submittedName>
</protein>
<name>A0A087G166_ARAAL</name>
<proteinExistence type="predicted"/>
<dbReference type="EMBL" id="KL977268">
    <property type="protein sequence ID" value="KFK23618.1"/>
    <property type="molecule type" value="Genomic_DNA"/>
</dbReference>
<evidence type="ECO:0000313" key="2">
    <source>
        <dbReference type="Proteomes" id="UP000029120"/>
    </source>
</evidence>
<accession>A0A087G166</accession>
<sequence>MFDFITDYYKTIEDFPVLSTIQECCETVKSMNPGTISSNQIKYVVNASILSVPKTEKNKAQINLEETEE</sequence>
<dbReference type="Proteomes" id="UP000029120">
    <property type="component" value="Unassembled WGS sequence"/>
</dbReference>